<dbReference type="RefSeq" id="WP_380718112.1">
    <property type="nucleotide sequence ID" value="NZ_JBHSGI010000016.1"/>
</dbReference>
<accession>A0ABV9KIC8</accession>
<dbReference type="EMBL" id="JBHSGI010000016">
    <property type="protein sequence ID" value="MFC4669680.1"/>
    <property type="molecule type" value="Genomic_DNA"/>
</dbReference>
<evidence type="ECO:0000313" key="2">
    <source>
        <dbReference type="Proteomes" id="UP001595973"/>
    </source>
</evidence>
<reference evidence="2" key="1">
    <citation type="journal article" date="2019" name="Int. J. Syst. Evol. Microbiol.">
        <title>The Global Catalogue of Microorganisms (GCM) 10K type strain sequencing project: providing services to taxonomists for standard genome sequencing and annotation.</title>
        <authorList>
            <consortium name="The Broad Institute Genomics Platform"/>
            <consortium name="The Broad Institute Genome Sequencing Center for Infectious Disease"/>
            <person name="Wu L."/>
            <person name="Ma J."/>
        </authorList>
    </citation>
    <scope>NUCLEOTIDE SEQUENCE [LARGE SCALE GENOMIC DNA]</scope>
    <source>
        <strain evidence="2">CGMCC 4.7283</strain>
    </source>
</reference>
<name>A0ABV9KIC8_9RHOB</name>
<comment type="caution">
    <text evidence="1">The sequence shown here is derived from an EMBL/GenBank/DDBJ whole genome shotgun (WGS) entry which is preliminary data.</text>
</comment>
<keyword evidence="2" id="KW-1185">Reference proteome</keyword>
<organism evidence="1 2">
    <name type="scientific">Seohaeicola nanhaiensis</name>
    <dbReference type="NCBI Taxonomy" id="1387282"/>
    <lineage>
        <taxon>Bacteria</taxon>
        <taxon>Pseudomonadati</taxon>
        <taxon>Pseudomonadota</taxon>
        <taxon>Alphaproteobacteria</taxon>
        <taxon>Rhodobacterales</taxon>
        <taxon>Roseobacteraceae</taxon>
        <taxon>Seohaeicola</taxon>
    </lineage>
</organism>
<gene>
    <name evidence="1" type="ORF">ACFO5X_14040</name>
</gene>
<dbReference type="Proteomes" id="UP001595973">
    <property type="component" value="Unassembled WGS sequence"/>
</dbReference>
<evidence type="ECO:0000313" key="1">
    <source>
        <dbReference type="EMBL" id="MFC4669680.1"/>
    </source>
</evidence>
<protein>
    <submittedName>
        <fullName evidence="1">Uncharacterized protein</fullName>
    </submittedName>
</protein>
<proteinExistence type="predicted"/>
<sequence length="175" mass="20285">MKPNKTLFFDVLKHVASVCRSEGFVEHPSYVSAWEPANQAYQATLIRLSASDHIDQFNVSFLPSGHSFRFDVNRSANSFGIKSLEDIPQEAGKWTDCWLYRPRDQYMLMNGRAWNVFSIKLDFKVSKRKPLDVETETLKVCRDFDRNSKFLFSALSGDYHGRLVAVRHYEIARPE</sequence>